<protein>
    <submittedName>
        <fullName evidence="1">Uncharacterized protein</fullName>
    </submittedName>
</protein>
<reference evidence="1" key="1">
    <citation type="submission" date="2021-05" db="EMBL/GenBank/DDBJ databases">
        <authorList>
            <person name="Alioto T."/>
            <person name="Alioto T."/>
            <person name="Gomez Garrido J."/>
        </authorList>
    </citation>
    <scope>NUCLEOTIDE SEQUENCE</scope>
</reference>
<proteinExistence type="predicted"/>
<dbReference type="EMBL" id="HBUF01401728">
    <property type="protein sequence ID" value="CAG6737078.1"/>
    <property type="molecule type" value="Transcribed_RNA"/>
</dbReference>
<evidence type="ECO:0000313" key="1">
    <source>
        <dbReference type="EMBL" id="CAG6737078.1"/>
    </source>
</evidence>
<organism evidence="1">
    <name type="scientific">Cacopsylla melanoneura</name>
    <dbReference type="NCBI Taxonomy" id="428564"/>
    <lineage>
        <taxon>Eukaryota</taxon>
        <taxon>Metazoa</taxon>
        <taxon>Ecdysozoa</taxon>
        <taxon>Arthropoda</taxon>
        <taxon>Hexapoda</taxon>
        <taxon>Insecta</taxon>
        <taxon>Pterygota</taxon>
        <taxon>Neoptera</taxon>
        <taxon>Paraneoptera</taxon>
        <taxon>Hemiptera</taxon>
        <taxon>Sternorrhyncha</taxon>
        <taxon>Psylloidea</taxon>
        <taxon>Psyllidae</taxon>
        <taxon>Psyllinae</taxon>
        <taxon>Cacopsylla</taxon>
    </lineage>
</organism>
<name>A0A8D8YXN2_9HEMI</name>
<dbReference type="AlphaFoldDB" id="A0A8D8YXN2"/>
<accession>A0A8D8YXN2</accession>
<sequence length="100" mass="12233">MRYTVNSVQEQTLIHTDPYRPDYITFLIFRTRKVKIHYIMQWRIQDCEYVITNITIIIVFSEWSKRARLELLTYLPNYHQNTRNICNIMYVVLRSSNTNI</sequence>